<dbReference type="NCBIfam" id="NF033745">
    <property type="entry name" value="class_C_sortase"/>
    <property type="match status" value="1"/>
</dbReference>
<evidence type="ECO:0000313" key="3">
    <source>
        <dbReference type="EMBL" id="MFD1484411.1"/>
    </source>
</evidence>
<dbReference type="InterPro" id="IPR023365">
    <property type="entry name" value="Sortase_dom-sf"/>
</dbReference>
<dbReference type="EMBL" id="JBHTON010000008">
    <property type="protein sequence ID" value="MFD1484411.1"/>
    <property type="molecule type" value="Genomic_DNA"/>
</dbReference>
<dbReference type="InterPro" id="IPR005754">
    <property type="entry name" value="Sortase"/>
</dbReference>
<dbReference type="RefSeq" id="WP_125753339.1">
    <property type="nucleotide sequence ID" value="NZ_JBHTON010000008.1"/>
</dbReference>
<keyword evidence="1" id="KW-0378">Hydrolase</keyword>
<keyword evidence="4" id="KW-1185">Reference proteome</keyword>
<protein>
    <submittedName>
        <fullName evidence="3">Class C sortase</fullName>
    </submittedName>
</protein>
<evidence type="ECO:0000256" key="2">
    <source>
        <dbReference type="SAM" id="Phobius"/>
    </source>
</evidence>
<proteinExistence type="predicted"/>
<dbReference type="NCBIfam" id="TIGR01076">
    <property type="entry name" value="sortase_fam"/>
    <property type="match status" value="1"/>
</dbReference>
<dbReference type="Gene3D" id="2.40.260.10">
    <property type="entry name" value="Sortase"/>
    <property type="match status" value="1"/>
</dbReference>
<sequence>MAKRRHRTIGDIIVLLIFFAGLAVFSYPFVANAVNNIVVQWRLQDDRQQAAKNEAKLRAKQKAYNAELAQNGLRPNADEFKTNRARSGSAAYRRRHLLGAVTIPTLKVNIPLYDTTNETLLQSGAVVLPGTSYPRGGKSTHTVVSAHSGLPTKQLFTDLEDMKKGDRFVLTVGKRHLAYQVDRIRVVKPTQVDALKIEKGRDLATLMTCTPYMINSHRLLVTGHRVPYTDDLAKQTQASDRKRWWQSWALIAVAIAAVGVLIWLLIRIIKRRKQAV</sequence>
<feature type="transmembrane region" description="Helical" evidence="2">
    <location>
        <begin position="12"/>
        <end position="30"/>
    </location>
</feature>
<comment type="caution">
    <text evidence="3">The sequence shown here is derived from an EMBL/GenBank/DDBJ whole genome shotgun (WGS) entry which is preliminary data.</text>
</comment>
<keyword evidence="2" id="KW-0472">Membrane</keyword>
<reference evidence="4" key="1">
    <citation type="journal article" date="2019" name="Int. J. Syst. Evol. Microbiol.">
        <title>The Global Catalogue of Microorganisms (GCM) 10K type strain sequencing project: providing services to taxonomists for standard genome sequencing and annotation.</title>
        <authorList>
            <consortium name="The Broad Institute Genomics Platform"/>
            <consortium name="The Broad Institute Genome Sequencing Center for Infectious Disease"/>
            <person name="Wu L."/>
            <person name="Ma J."/>
        </authorList>
    </citation>
    <scope>NUCLEOTIDE SEQUENCE [LARGE SCALE GENOMIC DNA]</scope>
    <source>
        <strain evidence="4">CCM 8903</strain>
    </source>
</reference>
<name>A0ABW4E5I4_9LACO</name>
<feature type="transmembrane region" description="Helical" evidence="2">
    <location>
        <begin position="244"/>
        <end position="266"/>
    </location>
</feature>
<keyword evidence="2" id="KW-0812">Transmembrane</keyword>
<dbReference type="CDD" id="cd05827">
    <property type="entry name" value="Sortase_C"/>
    <property type="match status" value="1"/>
</dbReference>
<accession>A0ABW4E5I4</accession>
<evidence type="ECO:0000313" key="4">
    <source>
        <dbReference type="Proteomes" id="UP001597252"/>
    </source>
</evidence>
<dbReference type="Proteomes" id="UP001597252">
    <property type="component" value="Unassembled WGS sequence"/>
</dbReference>
<dbReference type="InterPro" id="IPR042002">
    <property type="entry name" value="Sortase_C"/>
</dbReference>
<gene>
    <name evidence="3" type="ORF">ACFQ5J_04085</name>
</gene>
<organism evidence="3 4">
    <name type="scientific">Lacticaseibacillus baoqingensis</name>
    <dbReference type="NCBI Taxonomy" id="2486013"/>
    <lineage>
        <taxon>Bacteria</taxon>
        <taxon>Bacillati</taxon>
        <taxon>Bacillota</taxon>
        <taxon>Bacilli</taxon>
        <taxon>Lactobacillales</taxon>
        <taxon>Lactobacillaceae</taxon>
        <taxon>Lacticaseibacillus</taxon>
    </lineage>
</organism>
<dbReference type="Pfam" id="PF04203">
    <property type="entry name" value="Sortase"/>
    <property type="match status" value="1"/>
</dbReference>
<keyword evidence="2" id="KW-1133">Transmembrane helix</keyword>
<evidence type="ECO:0000256" key="1">
    <source>
        <dbReference type="ARBA" id="ARBA00022801"/>
    </source>
</evidence>
<dbReference type="SUPFAM" id="SSF63817">
    <property type="entry name" value="Sortase"/>
    <property type="match status" value="1"/>
</dbReference>